<evidence type="ECO:0000313" key="1">
    <source>
        <dbReference type="EMBL" id="OMO75824.1"/>
    </source>
</evidence>
<dbReference type="EMBL" id="AWWV01010946">
    <property type="protein sequence ID" value="OMO75824.1"/>
    <property type="molecule type" value="Genomic_DNA"/>
</dbReference>
<dbReference type="AlphaFoldDB" id="A0A1R3HZQ9"/>
<comment type="caution">
    <text evidence="1">The sequence shown here is derived from an EMBL/GenBank/DDBJ whole genome shotgun (WGS) entry which is preliminary data.</text>
</comment>
<reference evidence="1 2" key="1">
    <citation type="submission" date="2013-09" db="EMBL/GenBank/DDBJ databases">
        <title>Corchorus capsularis genome sequencing.</title>
        <authorList>
            <person name="Alam M."/>
            <person name="Haque M.S."/>
            <person name="Islam M.S."/>
            <person name="Emdad E.M."/>
            <person name="Islam M.M."/>
            <person name="Ahmed B."/>
            <person name="Halim A."/>
            <person name="Hossen Q.M.M."/>
            <person name="Hossain M.Z."/>
            <person name="Ahmed R."/>
            <person name="Khan M.M."/>
            <person name="Islam R."/>
            <person name="Rashid M.M."/>
            <person name="Khan S.A."/>
            <person name="Rahman M.S."/>
            <person name="Alam M."/>
        </authorList>
    </citation>
    <scope>NUCLEOTIDE SEQUENCE [LARGE SCALE GENOMIC DNA]</scope>
    <source>
        <strain evidence="2">cv. CVL-1</strain>
        <tissue evidence="1">Whole seedling</tissue>
    </source>
</reference>
<sequence length="47" mass="5320">MVEVEAAVKAAMLVFKERGNNAVAVEYLQRELRLHLVGGKQIYQYIA</sequence>
<proteinExistence type="predicted"/>
<dbReference type="Proteomes" id="UP000188268">
    <property type="component" value="Unassembled WGS sequence"/>
</dbReference>
<name>A0A1R3HZQ9_COCAP</name>
<accession>A0A1R3HZQ9</accession>
<gene>
    <name evidence="1" type="ORF">CCACVL1_16030</name>
</gene>
<evidence type="ECO:0000313" key="2">
    <source>
        <dbReference type="Proteomes" id="UP000188268"/>
    </source>
</evidence>
<organism evidence="1 2">
    <name type="scientific">Corchorus capsularis</name>
    <name type="common">Jute</name>
    <dbReference type="NCBI Taxonomy" id="210143"/>
    <lineage>
        <taxon>Eukaryota</taxon>
        <taxon>Viridiplantae</taxon>
        <taxon>Streptophyta</taxon>
        <taxon>Embryophyta</taxon>
        <taxon>Tracheophyta</taxon>
        <taxon>Spermatophyta</taxon>
        <taxon>Magnoliopsida</taxon>
        <taxon>eudicotyledons</taxon>
        <taxon>Gunneridae</taxon>
        <taxon>Pentapetalae</taxon>
        <taxon>rosids</taxon>
        <taxon>malvids</taxon>
        <taxon>Malvales</taxon>
        <taxon>Malvaceae</taxon>
        <taxon>Grewioideae</taxon>
        <taxon>Apeibeae</taxon>
        <taxon>Corchorus</taxon>
    </lineage>
</organism>
<keyword evidence="2" id="KW-1185">Reference proteome</keyword>
<protein>
    <submittedName>
        <fullName evidence="1">Uncharacterized protein</fullName>
    </submittedName>
</protein>
<dbReference type="Gramene" id="OMO75824">
    <property type="protein sequence ID" value="OMO75824"/>
    <property type="gene ID" value="CCACVL1_16030"/>
</dbReference>